<evidence type="ECO:0000256" key="6">
    <source>
        <dbReference type="SAM" id="MobiDB-lite"/>
    </source>
</evidence>
<evidence type="ECO:0000256" key="4">
    <source>
        <dbReference type="ARBA" id="ARBA00022989"/>
    </source>
</evidence>
<evidence type="ECO:0000313" key="9">
    <source>
        <dbReference type="EMBL" id="KAF2757056.1"/>
    </source>
</evidence>
<protein>
    <submittedName>
        <fullName evidence="9">Amino acid transporter-like protein</fullName>
    </submittedName>
</protein>
<accession>A0A6A6W525</accession>
<feature type="transmembrane region" description="Helical" evidence="7">
    <location>
        <begin position="496"/>
        <end position="516"/>
    </location>
</feature>
<feature type="transmembrane region" description="Helical" evidence="7">
    <location>
        <begin position="616"/>
        <end position="637"/>
    </location>
</feature>
<dbReference type="FunFam" id="1.20.1740.10:FF:000067">
    <property type="entry name" value="Transmembrane domain transporter"/>
    <property type="match status" value="1"/>
</dbReference>
<evidence type="ECO:0000256" key="5">
    <source>
        <dbReference type="ARBA" id="ARBA00023136"/>
    </source>
</evidence>
<feature type="region of interest" description="Disordered" evidence="6">
    <location>
        <begin position="1"/>
        <end position="189"/>
    </location>
</feature>
<feature type="compositionally biased region" description="Polar residues" evidence="6">
    <location>
        <begin position="28"/>
        <end position="42"/>
    </location>
</feature>
<evidence type="ECO:0000256" key="2">
    <source>
        <dbReference type="ARBA" id="ARBA00008066"/>
    </source>
</evidence>
<feature type="region of interest" description="Disordered" evidence="6">
    <location>
        <begin position="308"/>
        <end position="351"/>
    </location>
</feature>
<feature type="transmembrane region" description="Helical" evidence="7">
    <location>
        <begin position="681"/>
        <end position="697"/>
    </location>
</feature>
<dbReference type="OrthoDB" id="1684102at2759"/>
<feature type="transmembrane region" description="Helical" evidence="7">
    <location>
        <begin position="658"/>
        <end position="675"/>
    </location>
</feature>
<feature type="transmembrane region" description="Helical" evidence="7">
    <location>
        <begin position="430"/>
        <end position="450"/>
    </location>
</feature>
<organism evidence="9 10">
    <name type="scientific">Pseudovirgaria hyperparasitica</name>
    <dbReference type="NCBI Taxonomy" id="470096"/>
    <lineage>
        <taxon>Eukaryota</taxon>
        <taxon>Fungi</taxon>
        <taxon>Dikarya</taxon>
        <taxon>Ascomycota</taxon>
        <taxon>Pezizomycotina</taxon>
        <taxon>Dothideomycetes</taxon>
        <taxon>Dothideomycetes incertae sedis</taxon>
        <taxon>Acrospermales</taxon>
        <taxon>Acrospermaceae</taxon>
        <taxon>Pseudovirgaria</taxon>
    </lineage>
</organism>
<feature type="compositionally biased region" description="Basic and acidic residues" evidence="6">
    <location>
        <begin position="225"/>
        <end position="237"/>
    </location>
</feature>
<feature type="transmembrane region" description="Helical" evidence="7">
    <location>
        <begin position="569"/>
        <end position="592"/>
    </location>
</feature>
<feature type="transmembrane region" description="Helical" evidence="7">
    <location>
        <begin position="470"/>
        <end position="487"/>
    </location>
</feature>
<dbReference type="Pfam" id="PF01490">
    <property type="entry name" value="Aa_trans"/>
    <property type="match status" value="1"/>
</dbReference>
<name>A0A6A6W525_9PEZI</name>
<feature type="transmembrane region" description="Helical" evidence="7">
    <location>
        <begin position="717"/>
        <end position="739"/>
    </location>
</feature>
<dbReference type="PANTHER" id="PTHR22950">
    <property type="entry name" value="AMINO ACID TRANSPORTER"/>
    <property type="match status" value="1"/>
</dbReference>
<keyword evidence="3 7" id="KW-0812">Transmembrane</keyword>
<feature type="transmembrane region" description="Helical" evidence="7">
    <location>
        <begin position="358"/>
        <end position="378"/>
    </location>
</feature>
<dbReference type="EMBL" id="ML996574">
    <property type="protein sequence ID" value="KAF2757056.1"/>
    <property type="molecule type" value="Genomic_DNA"/>
</dbReference>
<evidence type="ECO:0000256" key="1">
    <source>
        <dbReference type="ARBA" id="ARBA00004141"/>
    </source>
</evidence>
<dbReference type="GO" id="GO:0005774">
    <property type="term" value="C:vacuolar membrane"/>
    <property type="evidence" value="ECO:0007669"/>
    <property type="project" value="TreeGrafter"/>
</dbReference>
<evidence type="ECO:0000259" key="8">
    <source>
        <dbReference type="Pfam" id="PF01490"/>
    </source>
</evidence>
<keyword evidence="5 7" id="KW-0472">Membrane</keyword>
<dbReference type="Proteomes" id="UP000799437">
    <property type="component" value="Unassembled WGS sequence"/>
</dbReference>
<proteinExistence type="inferred from homology"/>
<keyword evidence="10" id="KW-1185">Reference proteome</keyword>
<feature type="transmembrane region" description="Helical" evidence="7">
    <location>
        <begin position="384"/>
        <end position="409"/>
    </location>
</feature>
<feature type="domain" description="Amino acid transporter transmembrane" evidence="8">
    <location>
        <begin position="352"/>
        <end position="734"/>
    </location>
</feature>
<reference evidence="9" key="1">
    <citation type="journal article" date="2020" name="Stud. Mycol.">
        <title>101 Dothideomycetes genomes: a test case for predicting lifestyles and emergence of pathogens.</title>
        <authorList>
            <person name="Haridas S."/>
            <person name="Albert R."/>
            <person name="Binder M."/>
            <person name="Bloem J."/>
            <person name="Labutti K."/>
            <person name="Salamov A."/>
            <person name="Andreopoulos B."/>
            <person name="Baker S."/>
            <person name="Barry K."/>
            <person name="Bills G."/>
            <person name="Bluhm B."/>
            <person name="Cannon C."/>
            <person name="Castanera R."/>
            <person name="Culley D."/>
            <person name="Daum C."/>
            <person name="Ezra D."/>
            <person name="Gonzalez J."/>
            <person name="Henrissat B."/>
            <person name="Kuo A."/>
            <person name="Liang C."/>
            <person name="Lipzen A."/>
            <person name="Lutzoni F."/>
            <person name="Magnuson J."/>
            <person name="Mondo S."/>
            <person name="Nolan M."/>
            <person name="Ohm R."/>
            <person name="Pangilinan J."/>
            <person name="Park H.-J."/>
            <person name="Ramirez L."/>
            <person name="Alfaro M."/>
            <person name="Sun H."/>
            <person name="Tritt A."/>
            <person name="Yoshinaga Y."/>
            <person name="Zwiers L.-H."/>
            <person name="Turgeon B."/>
            <person name="Goodwin S."/>
            <person name="Spatafora J."/>
            <person name="Crous P."/>
            <person name="Grigoriev I."/>
        </authorList>
    </citation>
    <scope>NUCLEOTIDE SEQUENCE</scope>
    <source>
        <strain evidence="9">CBS 121739</strain>
    </source>
</reference>
<feature type="region of interest" description="Disordered" evidence="6">
    <location>
        <begin position="211"/>
        <end position="276"/>
    </location>
</feature>
<feature type="compositionally biased region" description="Basic residues" evidence="6">
    <location>
        <begin position="340"/>
        <end position="349"/>
    </location>
</feature>
<dbReference type="GeneID" id="54487179"/>
<feature type="compositionally biased region" description="Polar residues" evidence="6">
    <location>
        <begin position="150"/>
        <end position="160"/>
    </location>
</feature>
<sequence>MSSQPKEVPASRSSPAISGRASPAGSFLRTSLSQSHIGTPQIPQIPLPSHVASAASSETQTPLPELDISKSSVSGPSESALANALKDSFGGGGTPPQMATPPLRPFSPVRDAELPGRGPSSNYGSFDHRRTSSPAPYQDPEIIRRHLVGPSNNSPSNTSVLEVYGSPRRGRGSDAGNGKTKATFENEEEFSSLQLQGGDITRQIYRWTEQQEAEARGQYKRSKSFHSERPKPDDTHLNIETIKQPGGFRRNYLRRAAASPSPGPSTHHAGVQSQPLPQPFTSNFLEFLSLYGHFAGEELEEDDEALGPDEYFSSYTSDQPESDDDDHEYGERSALLTPGGKRRKRKTKIAGKGSPTGAAMLLLKSFVGTGVLFLPRAYLNGGMAFSNVVLLATALLSYYCFILLVTTRLKVEHSFGDMGLHLYGKWMKNLINFSLVLSQIGFSSAYTVFVAENLQAFVLAVSDCKTNIDIKYMILMQMIIFLPLSLYRNINNIQKLALIADIFIVLGLIYLYYYDILTIVGQGGIADIRNFNSKNWTLFIGTAIFTFEGIGLVIPIQTGMKHPSKFPKVLGIVMIIITVIFLSMGALSYAAYGSKTETVIILNMPQDNKMVNGVQFIYSLAILLSTPLQIYPAIEITSQQLFSRTGKYNPYVKWKKNIFRFFMVMVCATLAWAGAGDLDKFVALVGSFACIPLVYIYPPLLHLKAIAQAPWRRVSDVLIVIFGFLVMAYTTALTVAGWVNSGEAKAPTYCESR</sequence>
<feature type="compositionally biased region" description="Polar residues" evidence="6">
    <location>
        <begin position="1"/>
        <end position="16"/>
    </location>
</feature>
<evidence type="ECO:0000313" key="10">
    <source>
        <dbReference type="Proteomes" id="UP000799437"/>
    </source>
</evidence>
<dbReference type="PANTHER" id="PTHR22950:SF666">
    <property type="entry name" value="VACUOLAR AMINO ACID TRANSPORTER 4"/>
    <property type="match status" value="1"/>
</dbReference>
<evidence type="ECO:0000256" key="3">
    <source>
        <dbReference type="ARBA" id="ARBA00022692"/>
    </source>
</evidence>
<dbReference type="InterPro" id="IPR013057">
    <property type="entry name" value="AA_transpt_TM"/>
</dbReference>
<dbReference type="RefSeq" id="XP_033599507.1">
    <property type="nucleotide sequence ID" value="XM_033746125.1"/>
</dbReference>
<dbReference type="GO" id="GO:0005302">
    <property type="term" value="F:L-tyrosine transmembrane transporter activity"/>
    <property type="evidence" value="ECO:0007669"/>
    <property type="project" value="TreeGrafter"/>
</dbReference>
<dbReference type="AlphaFoldDB" id="A0A6A6W525"/>
<comment type="similarity">
    <text evidence="2">Belongs to the amino acid/polyamine transporter 2 family.</text>
</comment>
<keyword evidence="4 7" id="KW-1133">Transmembrane helix</keyword>
<gene>
    <name evidence="9" type="ORF">EJ05DRAFT_493498</name>
</gene>
<comment type="subcellular location">
    <subcellularLocation>
        <location evidence="1">Membrane</location>
        <topology evidence="1">Multi-pass membrane protein</topology>
    </subcellularLocation>
</comment>
<feature type="transmembrane region" description="Helical" evidence="7">
    <location>
        <begin position="536"/>
        <end position="557"/>
    </location>
</feature>
<evidence type="ECO:0000256" key="7">
    <source>
        <dbReference type="SAM" id="Phobius"/>
    </source>
</evidence>